<accession>A0A6J1I4E9</accession>
<dbReference type="GeneID" id="111470570"/>
<organism evidence="1 2">
    <name type="scientific">Cucurbita maxima</name>
    <name type="common">Pumpkin</name>
    <name type="synonym">Winter squash</name>
    <dbReference type="NCBI Taxonomy" id="3661"/>
    <lineage>
        <taxon>Eukaryota</taxon>
        <taxon>Viridiplantae</taxon>
        <taxon>Streptophyta</taxon>
        <taxon>Embryophyta</taxon>
        <taxon>Tracheophyta</taxon>
        <taxon>Spermatophyta</taxon>
        <taxon>Magnoliopsida</taxon>
        <taxon>eudicotyledons</taxon>
        <taxon>Gunneridae</taxon>
        <taxon>Pentapetalae</taxon>
        <taxon>rosids</taxon>
        <taxon>fabids</taxon>
        <taxon>Cucurbitales</taxon>
        <taxon>Cucurbitaceae</taxon>
        <taxon>Cucurbiteae</taxon>
        <taxon>Cucurbita</taxon>
    </lineage>
</organism>
<proteinExistence type="predicted"/>
<dbReference type="PANTHER" id="PTHR11439:SF517">
    <property type="entry name" value="CYSTEINE-RICH RLK (RECEPTOR-LIKE PROTEIN KINASE) 8"/>
    <property type="match status" value="1"/>
</dbReference>
<dbReference type="PANTHER" id="PTHR11439">
    <property type="entry name" value="GAG-POL-RELATED RETROTRANSPOSON"/>
    <property type="match status" value="1"/>
</dbReference>
<name>A0A6J1I4E9_CUCMA</name>
<protein>
    <submittedName>
        <fullName evidence="2">Uncharacterized protein LOC111470570</fullName>
    </submittedName>
</protein>
<dbReference type="Proteomes" id="UP000504608">
    <property type="component" value="Unplaced"/>
</dbReference>
<sequence length="204" mass="22464">MVKGLRKIGVPNTIGETCMKGKKHQTPFLKMGKWRTKLDCEENIEIDKNAVEGGGITEETTELVAETIEPVVENEEGKIMEEMTESVAETIEPVAENSCTRFDNKGGEKSTSTQREELSDLNGFTDNDYAIDMEDSNSTSDYVFMMSGGAVAWSSRIVTLSTTEAEFVAASACACQAVWMKMILKEIGHSQIEGTKLMCDNTSY</sequence>
<evidence type="ECO:0000313" key="1">
    <source>
        <dbReference type="Proteomes" id="UP000504608"/>
    </source>
</evidence>
<dbReference type="AlphaFoldDB" id="A0A6J1I4E9"/>
<dbReference type="RefSeq" id="XP_022971876.1">
    <property type="nucleotide sequence ID" value="XM_023116108.1"/>
</dbReference>
<dbReference type="CDD" id="cd09272">
    <property type="entry name" value="RNase_HI_RT_Ty1"/>
    <property type="match status" value="1"/>
</dbReference>
<reference evidence="2" key="1">
    <citation type="submission" date="2025-08" db="UniProtKB">
        <authorList>
            <consortium name="RefSeq"/>
        </authorList>
    </citation>
    <scope>IDENTIFICATION</scope>
    <source>
        <tissue evidence="2">Young leaves</tissue>
    </source>
</reference>
<dbReference type="KEGG" id="cmax:111470570"/>
<dbReference type="OrthoDB" id="1721964at2759"/>
<evidence type="ECO:0000313" key="2">
    <source>
        <dbReference type="RefSeq" id="XP_022971876.1"/>
    </source>
</evidence>
<gene>
    <name evidence="2" type="primary">LOC111470570</name>
</gene>
<keyword evidence="1" id="KW-1185">Reference proteome</keyword>